<gene>
    <name evidence="3" type="ORF">Cch01nite_08860</name>
</gene>
<evidence type="ECO:0000256" key="2">
    <source>
        <dbReference type="SAM" id="Phobius"/>
    </source>
</evidence>
<evidence type="ECO:0000256" key="1">
    <source>
        <dbReference type="SAM" id="MobiDB-lite"/>
    </source>
</evidence>
<feature type="transmembrane region" description="Helical" evidence="2">
    <location>
        <begin position="861"/>
        <end position="882"/>
    </location>
</feature>
<dbReference type="EMBL" id="BONK01000002">
    <property type="protein sequence ID" value="GIG20162.1"/>
    <property type="molecule type" value="Genomic_DNA"/>
</dbReference>
<proteinExistence type="predicted"/>
<keyword evidence="2" id="KW-0812">Transmembrane</keyword>
<dbReference type="Pfam" id="PF13641">
    <property type="entry name" value="Glyco_tranf_2_3"/>
    <property type="match status" value="1"/>
</dbReference>
<evidence type="ECO:0000313" key="3">
    <source>
        <dbReference type="EMBL" id="GIG20162.1"/>
    </source>
</evidence>
<dbReference type="InterPro" id="IPR029044">
    <property type="entry name" value="Nucleotide-diphossugar_trans"/>
</dbReference>
<evidence type="ECO:0000313" key="4">
    <source>
        <dbReference type="Proteomes" id="UP000632740"/>
    </source>
</evidence>
<evidence type="ECO:0008006" key="5">
    <source>
        <dbReference type="Google" id="ProtNLM"/>
    </source>
</evidence>
<name>A0A919P108_9CELL</name>
<feature type="transmembrane region" description="Helical" evidence="2">
    <location>
        <begin position="297"/>
        <end position="320"/>
    </location>
</feature>
<dbReference type="AlphaFoldDB" id="A0A919P108"/>
<keyword evidence="4" id="KW-1185">Reference proteome</keyword>
<feature type="transmembrane region" description="Helical" evidence="2">
    <location>
        <begin position="820"/>
        <end position="841"/>
    </location>
</feature>
<dbReference type="SUPFAM" id="SSF53448">
    <property type="entry name" value="Nucleotide-diphospho-sugar transferases"/>
    <property type="match status" value="1"/>
</dbReference>
<dbReference type="RefSeq" id="WP_203749063.1">
    <property type="nucleotide sequence ID" value="NZ_BONK01000002.1"/>
</dbReference>
<dbReference type="Proteomes" id="UP000632740">
    <property type="component" value="Unassembled WGS sequence"/>
</dbReference>
<feature type="transmembrane region" description="Helical" evidence="2">
    <location>
        <begin position="421"/>
        <end position="444"/>
    </location>
</feature>
<protein>
    <recommendedName>
        <fullName evidence="5">Glycosyltransferase family 2 protein</fullName>
    </recommendedName>
</protein>
<accession>A0A919P108</accession>
<feature type="region of interest" description="Disordered" evidence="1">
    <location>
        <begin position="259"/>
        <end position="286"/>
    </location>
</feature>
<dbReference type="Gene3D" id="3.90.550.10">
    <property type="entry name" value="Spore Coat Polysaccharide Biosynthesis Protein SpsA, Chain A"/>
    <property type="match status" value="1"/>
</dbReference>
<feature type="transmembrane region" description="Helical" evidence="2">
    <location>
        <begin position="693"/>
        <end position="712"/>
    </location>
</feature>
<organism evidence="3 4">
    <name type="scientific">Cellulomonas chitinilytica</name>
    <dbReference type="NCBI Taxonomy" id="398759"/>
    <lineage>
        <taxon>Bacteria</taxon>
        <taxon>Bacillati</taxon>
        <taxon>Actinomycetota</taxon>
        <taxon>Actinomycetes</taxon>
        <taxon>Micrococcales</taxon>
        <taxon>Cellulomonadaceae</taxon>
        <taxon>Cellulomonas</taxon>
    </lineage>
</organism>
<comment type="caution">
    <text evidence="3">The sequence shown here is derived from an EMBL/GenBank/DDBJ whole genome shotgun (WGS) entry which is preliminary data.</text>
</comment>
<feature type="transmembrane region" description="Helical" evidence="2">
    <location>
        <begin position="651"/>
        <end position="681"/>
    </location>
</feature>
<dbReference type="InterPro" id="IPR050834">
    <property type="entry name" value="Glycosyltransf_2"/>
</dbReference>
<feature type="transmembrane region" description="Helical" evidence="2">
    <location>
        <begin position="496"/>
        <end position="523"/>
    </location>
</feature>
<feature type="transmembrane region" description="Helical" evidence="2">
    <location>
        <begin position="1145"/>
        <end position="1164"/>
    </location>
</feature>
<feature type="transmembrane region" description="Helical" evidence="2">
    <location>
        <begin position="793"/>
        <end position="814"/>
    </location>
</feature>
<keyword evidence="2" id="KW-1133">Transmembrane helix</keyword>
<dbReference type="PANTHER" id="PTHR43685:SF3">
    <property type="entry name" value="SLR2126 PROTEIN"/>
    <property type="match status" value="1"/>
</dbReference>
<feature type="transmembrane region" description="Helical" evidence="2">
    <location>
        <begin position="535"/>
        <end position="556"/>
    </location>
</feature>
<sequence length="1172" mass="119561">MTETLPPVDLPTTTAATPVTTPVTAVVVTRGVTRYLGTTLEALAASHRRPLRVLVVDAGDRPDAGVPIALERAFAAVAGSPRPQLRSVAAPGARTFGHAVRTALSDPAVASDGPATPWLWLLHDDSAPAPAALGELVRVVGHARSVAVAGAKQRTWTDPERLLEVGVRTSPAGRRMTDVEPGELDQGQHDGRVDVLSVGTAGALVRRDVWDDLGGPDPVLGPFGDGADLSRRARLAGHRVVVVPSAVVRHAQASYLGLRRGTASGPGPDEPVDLDGDGMDDRADPRRSFRERRRAAVHARLVAAPLPLVPAVALLALVGGVLRTFVQLAVKQPGLAVDELVAPLVALLRPHAVVGARARARRTRRLPRRTLHPLQAGWREVWTQARDRRLARAAARKVVQAPSELELRELAALATRRRTTLGVVVVLLAAATAVALGALVGPVAGGARLVGGALLPAVSELGDLWAAATSGWVAGELGGPGPADALLTVLVGPTAVAAGSLGTAVAVLVLGAVLLSGVGAWAAAGAATRSTVSRAWAAVVWASAPVLLLGVTGGRLGPVVAHAALPWVALGVARALGVQRVDQVLSGLATARRIHDDEPDDVLDDAQAQAAVVTPVRGVPTVPTQRVSDDLTLPDEATPVLVGAPDPTGSISAAAGAALAFAVVVAGAPSLLVPGVLALLVTVLGARRRRGRLLLVAVPGLVLLAPTLVEAARRGLGGWRLLLAGPGLPTAWTGSDPLSRLLGVPSDASGLVPDGISGVLATGWPFALGAVVLLLAVLALLRGAPVARAVRTAWVVALLGLATATVAVAVPVGVADGIVVHGWAGPGLSLAWAGLVAAALLGADRVRERLARRSFGWRQPLVALLTAVAVVVPLAGLGAWAWEARTGAGVALHTVTGPVVPAVGQQAQLSPMRSRILALAVGTDAVSWQLMRGDGPLLVDGAAAVSTRSLGGDLTAPTVRGADDATGEVQELVARLASGASGDVAGPLAALAVADVLVPALPADTADSGDAEAARDELVSRLDATAGLERVTQNAAGTLWRVRATSADTAAVPAWARVVDGAADITDPATAALALPSGDRAVDTTVPAGPGVRHVVLAERADAHWHAWLDGRPLRAVDAGWRQGFELPESGGRLVVRFDAPDTRLWLGAQGLVALVTVLLAVPVRRRRAARA</sequence>
<reference evidence="3" key="1">
    <citation type="submission" date="2021-01" db="EMBL/GenBank/DDBJ databases">
        <title>Whole genome shotgun sequence of Cellulomonas chitinilytica NBRC 110799.</title>
        <authorList>
            <person name="Komaki H."/>
            <person name="Tamura T."/>
        </authorList>
    </citation>
    <scope>NUCLEOTIDE SEQUENCE</scope>
    <source>
        <strain evidence="3">NBRC 110799</strain>
    </source>
</reference>
<keyword evidence="2" id="KW-0472">Membrane</keyword>
<dbReference type="PANTHER" id="PTHR43685">
    <property type="entry name" value="GLYCOSYLTRANSFERASE"/>
    <property type="match status" value="1"/>
</dbReference>
<feature type="transmembrane region" description="Helical" evidence="2">
    <location>
        <begin position="763"/>
        <end position="781"/>
    </location>
</feature>